<dbReference type="AlphaFoldDB" id="A0A2D2LTE1"/>
<reference evidence="2" key="1">
    <citation type="submission" date="2017-11" db="EMBL/GenBank/DDBJ databases">
        <title>Complete genome sequence of Moraxella osloensis NP7 isolated from human skin.</title>
        <authorList>
            <person name="Lee K."/>
            <person name="Lim J.Y."/>
            <person name="Hwang I."/>
        </authorList>
    </citation>
    <scope>NUCLEOTIDE SEQUENCE [LARGE SCALE GENOMIC DNA]</scope>
    <source>
        <strain evidence="2">NP7</strain>
    </source>
</reference>
<proteinExistence type="predicted"/>
<gene>
    <name evidence="1" type="ORF">NP7_02890</name>
</gene>
<dbReference type="RefSeq" id="WP_100269627.1">
    <property type="nucleotide sequence ID" value="NZ_CP024443.1"/>
</dbReference>
<dbReference type="InterPro" id="IPR011122">
    <property type="entry name" value="WavE"/>
</dbReference>
<dbReference type="EMBL" id="CP024443">
    <property type="protein sequence ID" value="ATR78298.1"/>
    <property type="molecule type" value="Genomic_DNA"/>
</dbReference>
<evidence type="ECO:0008006" key="3">
    <source>
        <dbReference type="Google" id="ProtNLM"/>
    </source>
</evidence>
<evidence type="ECO:0000313" key="1">
    <source>
        <dbReference type="EMBL" id="ATR78298.1"/>
    </source>
</evidence>
<evidence type="ECO:0000313" key="2">
    <source>
        <dbReference type="Proteomes" id="UP000229340"/>
    </source>
</evidence>
<name>A0A2D2LTE1_FAUOS</name>
<dbReference type="Pfam" id="PF07507">
    <property type="entry name" value="WavE"/>
    <property type="match status" value="1"/>
</dbReference>
<dbReference type="Proteomes" id="UP000229340">
    <property type="component" value="Chromosome"/>
</dbReference>
<protein>
    <recommendedName>
        <fullName evidence="3">WavE lipopolysaccharide synthesis</fullName>
    </recommendedName>
</protein>
<sequence>MQANTLPSQSVTVIFQGGINVHQLGQGGDDGSDFIANVAKTRAALPQATIVLSTWDTLALPTEFDSADKLGIDQLILNPDPGGLPNIKFGYDAPNNVNRQIISTQAGLNQVSTEYALKLRTDSYLLNDNLLQFYRYYTQQVTLHSQRHLSSKSEGTDYSPIVVPSFFTIDPSMFEHMAFHISDWAQFGKTERLQAFWSAPLMTRDNATYFESHAQDVDAKFADNTFRTRLAVEQHIASHYANQIGYAATPSYYNELNEQILDAHKAFLASEVIVLDMTDYGLRLPKYAWTLTDAFMAMNCISHDDWYQLFYQHWYPNQVDQTRLAHADERAMMKSIAAAEFYQNSPVDQQQIFSRLYP</sequence>
<accession>A0A2D2LTE1</accession>
<organism evidence="1 2">
    <name type="scientific">Faucicola osloensis</name>
    <name type="common">Moraxella osloensis</name>
    <dbReference type="NCBI Taxonomy" id="34062"/>
    <lineage>
        <taxon>Bacteria</taxon>
        <taxon>Pseudomonadati</taxon>
        <taxon>Pseudomonadota</taxon>
        <taxon>Gammaproteobacteria</taxon>
        <taxon>Moraxellales</taxon>
        <taxon>Moraxellaceae</taxon>
        <taxon>Faucicola</taxon>
    </lineage>
</organism>